<evidence type="ECO:0000313" key="2">
    <source>
        <dbReference type="Proteomes" id="UP001501469"/>
    </source>
</evidence>
<proteinExistence type="predicted"/>
<evidence type="ECO:0008006" key="3">
    <source>
        <dbReference type="Google" id="ProtNLM"/>
    </source>
</evidence>
<name>A0ABP7UR19_9BACT</name>
<comment type="caution">
    <text evidence="1">The sequence shown here is derived from an EMBL/GenBank/DDBJ whole genome shotgun (WGS) entry which is preliminary data.</text>
</comment>
<protein>
    <recommendedName>
        <fullName evidence="3">HTH arsR-type domain-containing protein</fullName>
    </recommendedName>
</protein>
<accession>A0ABP7UR19</accession>
<dbReference type="RefSeq" id="WP_345058481.1">
    <property type="nucleotide sequence ID" value="NZ_BAABDK010000031.1"/>
</dbReference>
<dbReference type="EMBL" id="BAABDK010000031">
    <property type="protein sequence ID" value="GAA4050488.1"/>
    <property type="molecule type" value="Genomic_DNA"/>
</dbReference>
<evidence type="ECO:0000313" key="1">
    <source>
        <dbReference type="EMBL" id="GAA4050488.1"/>
    </source>
</evidence>
<sequence length="136" mass="14991">MAPDAPAAAATDTLATRFAQRLIERDAPPPPPSQEPAAVLARIQAWLIPRQGVRDARTHLRMARMLVALMEQPELSTEQLQLAAGLQWRAGCRMSLELLTRGLTQRERRGRYFYHRLTRAAEDALLVVVAGAQGAG</sequence>
<dbReference type="Proteomes" id="UP001501469">
    <property type="component" value="Unassembled WGS sequence"/>
</dbReference>
<organism evidence="1 2">
    <name type="scientific">Hymenobacter glaciei</name>
    <dbReference type="NCBI Taxonomy" id="877209"/>
    <lineage>
        <taxon>Bacteria</taxon>
        <taxon>Pseudomonadati</taxon>
        <taxon>Bacteroidota</taxon>
        <taxon>Cytophagia</taxon>
        <taxon>Cytophagales</taxon>
        <taxon>Hymenobacteraceae</taxon>
        <taxon>Hymenobacter</taxon>
    </lineage>
</organism>
<reference evidence="2" key="1">
    <citation type="journal article" date="2019" name="Int. J. Syst. Evol. Microbiol.">
        <title>The Global Catalogue of Microorganisms (GCM) 10K type strain sequencing project: providing services to taxonomists for standard genome sequencing and annotation.</title>
        <authorList>
            <consortium name="The Broad Institute Genomics Platform"/>
            <consortium name="The Broad Institute Genome Sequencing Center for Infectious Disease"/>
            <person name="Wu L."/>
            <person name="Ma J."/>
        </authorList>
    </citation>
    <scope>NUCLEOTIDE SEQUENCE [LARGE SCALE GENOMIC DNA]</scope>
    <source>
        <strain evidence="2">JCM 17225</strain>
    </source>
</reference>
<keyword evidence="2" id="KW-1185">Reference proteome</keyword>
<gene>
    <name evidence="1" type="ORF">GCM10022409_41570</name>
</gene>